<reference evidence="1" key="1">
    <citation type="submission" date="2021-06" db="EMBL/GenBank/DDBJ databases">
        <authorList>
            <person name="Kallberg Y."/>
            <person name="Tangrot J."/>
            <person name="Rosling A."/>
        </authorList>
    </citation>
    <scope>NUCLEOTIDE SEQUENCE</scope>
    <source>
        <strain evidence="1">MA461A</strain>
    </source>
</reference>
<proteinExistence type="predicted"/>
<dbReference type="EMBL" id="CAJVQC010017538">
    <property type="protein sequence ID" value="CAG8685399.1"/>
    <property type="molecule type" value="Genomic_DNA"/>
</dbReference>
<gene>
    <name evidence="1" type="ORF">RPERSI_LOCUS9317</name>
</gene>
<sequence>TPMCLNNDQQSDSKSDHDNNKTDELVIQSGAEFSNWKSLENSLKKYELKIGFKSIKYRVESENVGCEWQLNVGYRKNINAIVVNKFVESHNHSFTPYRKEFAPSLCLLSQDVLDAIKFLTQECNLGAKAQRQYILKKFLDQPLFDCNLYNAIR</sequence>
<comment type="caution">
    <text evidence="1">The sequence shown here is derived from an EMBL/GenBank/DDBJ whole genome shotgun (WGS) entry which is preliminary data.</text>
</comment>
<feature type="non-terminal residue" evidence="1">
    <location>
        <position position="1"/>
    </location>
</feature>
<name>A0ACA9P1M5_9GLOM</name>
<protein>
    <submittedName>
        <fullName evidence="1">13396_t:CDS:1</fullName>
    </submittedName>
</protein>
<evidence type="ECO:0000313" key="1">
    <source>
        <dbReference type="EMBL" id="CAG8685399.1"/>
    </source>
</evidence>
<evidence type="ECO:0000313" key="2">
    <source>
        <dbReference type="Proteomes" id="UP000789920"/>
    </source>
</evidence>
<keyword evidence="2" id="KW-1185">Reference proteome</keyword>
<dbReference type="Proteomes" id="UP000789920">
    <property type="component" value="Unassembled WGS sequence"/>
</dbReference>
<accession>A0ACA9P1M5</accession>
<organism evidence="1 2">
    <name type="scientific">Racocetra persica</name>
    <dbReference type="NCBI Taxonomy" id="160502"/>
    <lineage>
        <taxon>Eukaryota</taxon>
        <taxon>Fungi</taxon>
        <taxon>Fungi incertae sedis</taxon>
        <taxon>Mucoromycota</taxon>
        <taxon>Glomeromycotina</taxon>
        <taxon>Glomeromycetes</taxon>
        <taxon>Diversisporales</taxon>
        <taxon>Gigasporaceae</taxon>
        <taxon>Racocetra</taxon>
    </lineage>
</organism>